<dbReference type="Proteomes" id="UP000694564">
    <property type="component" value="Chromosome 2"/>
</dbReference>
<evidence type="ECO:0000313" key="1">
    <source>
        <dbReference type="Ensembl" id="ENSSVLP00005002160.1"/>
    </source>
</evidence>
<keyword evidence="2" id="KW-1185">Reference proteome</keyword>
<organism evidence="1 2">
    <name type="scientific">Sciurus vulgaris</name>
    <name type="common">Eurasian red squirrel</name>
    <dbReference type="NCBI Taxonomy" id="55149"/>
    <lineage>
        <taxon>Eukaryota</taxon>
        <taxon>Metazoa</taxon>
        <taxon>Chordata</taxon>
        <taxon>Craniata</taxon>
        <taxon>Vertebrata</taxon>
        <taxon>Euteleostomi</taxon>
        <taxon>Mammalia</taxon>
        <taxon>Eutheria</taxon>
        <taxon>Euarchontoglires</taxon>
        <taxon>Glires</taxon>
        <taxon>Rodentia</taxon>
        <taxon>Sciuromorpha</taxon>
        <taxon>Sciuridae</taxon>
        <taxon>Sciurinae</taxon>
        <taxon>Sciurini</taxon>
        <taxon>Sciurus</taxon>
    </lineage>
</organism>
<proteinExistence type="predicted"/>
<protein>
    <submittedName>
        <fullName evidence="1">Uncharacterized protein</fullName>
    </submittedName>
</protein>
<accession>A0A8D2AS19</accession>
<reference evidence="1" key="2">
    <citation type="submission" date="2025-09" db="UniProtKB">
        <authorList>
            <consortium name="Ensembl"/>
        </authorList>
    </citation>
    <scope>IDENTIFICATION</scope>
</reference>
<evidence type="ECO:0000313" key="2">
    <source>
        <dbReference type="Proteomes" id="UP000694564"/>
    </source>
</evidence>
<sequence length="52" mass="5845">WLLVAFTSVYCVQGQILAHSGGSWSRAHTWSDLLAGIRGTHHHAWLIIFELT</sequence>
<dbReference type="Ensembl" id="ENSSVLT00005002373.1">
    <property type="protein sequence ID" value="ENSSVLP00005002160.1"/>
    <property type="gene ID" value="ENSSVLG00005001754.1"/>
</dbReference>
<reference evidence="1" key="1">
    <citation type="submission" date="2025-08" db="UniProtKB">
        <authorList>
            <consortium name="Ensembl"/>
        </authorList>
    </citation>
    <scope>IDENTIFICATION</scope>
</reference>
<name>A0A8D2AS19_SCIVU</name>
<dbReference type="AlphaFoldDB" id="A0A8D2AS19"/>